<protein>
    <recommendedName>
        <fullName evidence="5">DUF1685 family protein</fullName>
    </recommendedName>
</protein>
<reference evidence="3" key="2">
    <citation type="submission" date="2017-02" db="EMBL/GenBank/DDBJ databases">
        <title>Sunflower complete genome.</title>
        <authorList>
            <person name="Langlade N."/>
            <person name="Munos S."/>
        </authorList>
    </citation>
    <scope>NUCLEOTIDE SEQUENCE [LARGE SCALE GENOMIC DNA]</scope>
    <source>
        <tissue evidence="3">Leaves</tissue>
    </source>
</reference>
<dbReference type="EMBL" id="MNCJ02000326">
    <property type="protein sequence ID" value="KAF5783235.1"/>
    <property type="molecule type" value="Genomic_DNA"/>
</dbReference>
<dbReference type="Proteomes" id="UP000215914">
    <property type="component" value="Chromosome 11"/>
</dbReference>
<sequence>MDPEHVINLFDSYWFNHEILKKKPNVSVAKTDDSDLRFSSLRSILVRSQSEDMGNSFNYGSFSPISVLKPIPSVKLDFTTQKQDQDQVVQQVQEVEELPGIEKMKDHQMERKKNKKRRHGTSKSLSDLEFEELKGFMDMGFVFSEQDYKDSNLVEIIPGLQRLGEEREKEEDNEDNNDDDDNDSCVYEGERRPYLSEAWEALDRSSKKKEHKIASPMMKWEIPVVKDEIDMKDNLKLWAHTVASIVR</sequence>
<dbReference type="OrthoDB" id="1911878at2759"/>
<accession>A0A251TBW2</accession>
<evidence type="ECO:0000313" key="4">
    <source>
        <dbReference type="Proteomes" id="UP000215914"/>
    </source>
</evidence>
<dbReference type="PANTHER" id="PTHR33785:SF12">
    <property type="entry name" value="DUF1685 FAMILY PROTEIN"/>
    <property type="match status" value="1"/>
</dbReference>
<reference evidence="2 4" key="1">
    <citation type="journal article" date="2017" name="Nature">
        <title>The sunflower genome provides insights into oil metabolism, flowering and Asterid evolution.</title>
        <authorList>
            <person name="Badouin H."/>
            <person name="Gouzy J."/>
            <person name="Grassa C.J."/>
            <person name="Murat F."/>
            <person name="Staton S.E."/>
            <person name="Cottret L."/>
            <person name="Lelandais-Briere C."/>
            <person name="Owens G.L."/>
            <person name="Carrere S."/>
            <person name="Mayjonade B."/>
            <person name="Legrand L."/>
            <person name="Gill N."/>
            <person name="Kane N.C."/>
            <person name="Bowers J.E."/>
            <person name="Hubner S."/>
            <person name="Bellec A."/>
            <person name="Berard A."/>
            <person name="Berges H."/>
            <person name="Blanchet N."/>
            <person name="Boniface M.C."/>
            <person name="Brunel D."/>
            <person name="Catrice O."/>
            <person name="Chaidir N."/>
            <person name="Claudel C."/>
            <person name="Donnadieu C."/>
            <person name="Faraut T."/>
            <person name="Fievet G."/>
            <person name="Helmstetter N."/>
            <person name="King M."/>
            <person name="Knapp S.J."/>
            <person name="Lai Z."/>
            <person name="Le Paslier M.C."/>
            <person name="Lippi Y."/>
            <person name="Lorenzon L."/>
            <person name="Mandel J.R."/>
            <person name="Marage G."/>
            <person name="Marchand G."/>
            <person name="Marquand E."/>
            <person name="Bret-Mestries E."/>
            <person name="Morien E."/>
            <person name="Nambeesan S."/>
            <person name="Nguyen T."/>
            <person name="Pegot-Espagnet P."/>
            <person name="Pouilly N."/>
            <person name="Raftis F."/>
            <person name="Sallet E."/>
            <person name="Schiex T."/>
            <person name="Thomas J."/>
            <person name="Vandecasteele C."/>
            <person name="Vares D."/>
            <person name="Vear F."/>
            <person name="Vautrin S."/>
            <person name="Crespi M."/>
            <person name="Mangin B."/>
            <person name="Burke J.M."/>
            <person name="Salse J."/>
            <person name="Munos S."/>
            <person name="Vincourt P."/>
            <person name="Rieseberg L.H."/>
            <person name="Langlade N.B."/>
        </authorList>
    </citation>
    <scope>NUCLEOTIDE SEQUENCE [LARGE SCALE GENOMIC DNA]</scope>
    <source>
        <strain evidence="4">cv. SF193</strain>
        <tissue evidence="2">Leaves</tissue>
    </source>
</reference>
<dbReference type="InParanoid" id="A0A251TBW2"/>
<dbReference type="AlphaFoldDB" id="A0A251TBW2"/>
<feature type="region of interest" description="Disordered" evidence="1">
    <location>
        <begin position="99"/>
        <end position="124"/>
    </location>
</feature>
<dbReference type="Gramene" id="mRNA:HanXRQr2_Chr11g0505611">
    <property type="protein sequence ID" value="CDS:HanXRQr2_Chr11g0505611.1"/>
    <property type="gene ID" value="HanXRQr2_Chr11g0505611"/>
</dbReference>
<dbReference type="FunCoup" id="A0A251TBW2">
    <property type="interactions" value="94"/>
</dbReference>
<reference evidence="2" key="3">
    <citation type="submission" date="2020-06" db="EMBL/GenBank/DDBJ databases">
        <title>Helianthus annuus Genome sequencing and assembly Release 2.</title>
        <authorList>
            <person name="Gouzy J."/>
            <person name="Langlade N."/>
            <person name="Munos S."/>
        </authorList>
    </citation>
    <scope>NUCLEOTIDE SEQUENCE</scope>
    <source>
        <tissue evidence="2">Leaves</tissue>
    </source>
</reference>
<name>A0A251TBW2_HELAN</name>
<feature type="region of interest" description="Disordered" evidence="1">
    <location>
        <begin position="163"/>
        <end position="187"/>
    </location>
</feature>
<evidence type="ECO:0008006" key="5">
    <source>
        <dbReference type="Google" id="ProtNLM"/>
    </source>
</evidence>
<dbReference type="Pfam" id="PF07939">
    <property type="entry name" value="DUF1685"/>
    <property type="match status" value="1"/>
</dbReference>
<evidence type="ECO:0000313" key="3">
    <source>
        <dbReference type="EMBL" id="OTG08635.1"/>
    </source>
</evidence>
<gene>
    <name evidence="3" type="ORF">HannXRQ_Chr11g0343911</name>
    <name evidence="2" type="ORF">HanXRQr2_Chr11g0505611</name>
</gene>
<evidence type="ECO:0000256" key="1">
    <source>
        <dbReference type="SAM" id="MobiDB-lite"/>
    </source>
</evidence>
<evidence type="ECO:0000313" key="2">
    <source>
        <dbReference type="EMBL" id="KAF5783235.1"/>
    </source>
</evidence>
<dbReference type="EMBL" id="CM007900">
    <property type="protein sequence ID" value="OTG08635.1"/>
    <property type="molecule type" value="Genomic_DNA"/>
</dbReference>
<feature type="compositionally biased region" description="Acidic residues" evidence="1">
    <location>
        <begin position="168"/>
        <end position="183"/>
    </location>
</feature>
<feature type="compositionally biased region" description="Basic and acidic residues" evidence="1">
    <location>
        <begin position="100"/>
        <end position="111"/>
    </location>
</feature>
<dbReference type="OMA" id="WFNQEIF"/>
<proteinExistence type="predicted"/>
<feature type="compositionally biased region" description="Basic residues" evidence="1">
    <location>
        <begin position="112"/>
        <end position="121"/>
    </location>
</feature>
<dbReference type="InterPro" id="IPR012881">
    <property type="entry name" value="DUF1685"/>
</dbReference>
<dbReference type="PANTHER" id="PTHR33785">
    <property type="entry name" value="OS06G0550800 PROTEIN"/>
    <property type="match status" value="1"/>
</dbReference>
<keyword evidence="4" id="KW-1185">Reference proteome</keyword>
<organism evidence="3 4">
    <name type="scientific">Helianthus annuus</name>
    <name type="common">Common sunflower</name>
    <dbReference type="NCBI Taxonomy" id="4232"/>
    <lineage>
        <taxon>Eukaryota</taxon>
        <taxon>Viridiplantae</taxon>
        <taxon>Streptophyta</taxon>
        <taxon>Embryophyta</taxon>
        <taxon>Tracheophyta</taxon>
        <taxon>Spermatophyta</taxon>
        <taxon>Magnoliopsida</taxon>
        <taxon>eudicotyledons</taxon>
        <taxon>Gunneridae</taxon>
        <taxon>Pentapetalae</taxon>
        <taxon>asterids</taxon>
        <taxon>campanulids</taxon>
        <taxon>Asterales</taxon>
        <taxon>Asteraceae</taxon>
        <taxon>Asteroideae</taxon>
        <taxon>Heliantheae alliance</taxon>
        <taxon>Heliantheae</taxon>
        <taxon>Helianthus</taxon>
    </lineage>
</organism>